<dbReference type="SUPFAM" id="SSF46565">
    <property type="entry name" value="Chaperone J-domain"/>
    <property type="match status" value="1"/>
</dbReference>
<sequence length="203" mass="23146">MIGSILLLCLFLVAVTTTGTYFTNRSRCTIPEAALRTGTAEGELRALIQKRLLSIRPKYLFFGPLTVNPDAIAEARQVSQEIDRIRAEGEAKRRKIAEDGAAQIADMLRRHEADIAAKQEELERTKRMHAEILRRLQTTFMPDQVRQAFQVLGLAPETPFDGIRQRYRQLVKQHHPDAGGDPQRFIHIQQAYDRIVAWIQSQS</sequence>
<comment type="caution">
    <text evidence="3">The sequence shown here is derived from an EMBL/GenBank/DDBJ whole genome shotgun (WGS) entry which is preliminary data.</text>
</comment>
<feature type="domain" description="J" evidence="2">
    <location>
        <begin position="147"/>
        <end position="203"/>
    </location>
</feature>
<reference evidence="3" key="1">
    <citation type="submission" date="2020-10" db="EMBL/GenBank/DDBJ databases">
        <title>Taxonomic study of unclassified bacteria belonging to the class Ktedonobacteria.</title>
        <authorList>
            <person name="Yabe S."/>
            <person name="Wang C.M."/>
            <person name="Zheng Y."/>
            <person name="Sakai Y."/>
            <person name="Cavaletti L."/>
            <person name="Monciardini P."/>
            <person name="Donadio S."/>
        </authorList>
    </citation>
    <scope>NUCLEOTIDE SEQUENCE</scope>
    <source>
        <strain evidence="3">SOSP1-1</strain>
    </source>
</reference>
<dbReference type="Pfam" id="PF00226">
    <property type="entry name" value="DnaJ"/>
    <property type="match status" value="1"/>
</dbReference>
<keyword evidence="1" id="KW-0175">Coiled coil</keyword>
<dbReference type="AlphaFoldDB" id="A0A8J3I7Y2"/>
<accession>A0A8J3I7Y2</accession>
<dbReference type="CDD" id="cd06257">
    <property type="entry name" value="DnaJ"/>
    <property type="match status" value="1"/>
</dbReference>
<evidence type="ECO:0000256" key="1">
    <source>
        <dbReference type="SAM" id="Coils"/>
    </source>
</evidence>
<name>A0A8J3I7Y2_9CHLR</name>
<dbReference type="SMART" id="SM00271">
    <property type="entry name" value="DnaJ"/>
    <property type="match status" value="1"/>
</dbReference>
<keyword evidence="4" id="KW-1185">Reference proteome</keyword>
<dbReference type="Proteomes" id="UP000612362">
    <property type="component" value="Unassembled WGS sequence"/>
</dbReference>
<evidence type="ECO:0000259" key="2">
    <source>
        <dbReference type="PROSITE" id="PS50076"/>
    </source>
</evidence>
<protein>
    <recommendedName>
        <fullName evidence="2">J domain-containing protein</fullName>
    </recommendedName>
</protein>
<dbReference type="Gene3D" id="1.10.287.110">
    <property type="entry name" value="DnaJ domain"/>
    <property type="match status" value="1"/>
</dbReference>
<dbReference type="InterPro" id="IPR001623">
    <property type="entry name" value="DnaJ_domain"/>
</dbReference>
<dbReference type="RefSeq" id="WP_220197713.1">
    <property type="nucleotide sequence ID" value="NZ_BNJF01000004.1"/>
</dbReference>
<evidence type="ECO:0000313" key="4">
    <source>
        <dbReference type="Proteomes" id="UP000612362"/>
    </source>
</evidence>
<dbReference type="EMBL" id="BNJF01000004">
    <property type="protein sequence ID" value="GHO48510.1"/>
    <property type="molecule type" value="Genomic_DNA"/>
</dbReference>
<gene>
    <name evidence="3" type="ORF">KSX_66730</name>
</gene>
<dbReference type="PROSITE" id="PS50076">
    <property type="entry name" value="DNAJ_2"/>
    <property type="match status" value="1"/>
</dbReference>
<dbReference type="InterPro" id="IPR036869">
    <property type="entry name" value="J_dom_sf"/>
</dbReference>
<organism evidence="3 4">
    <name type="scientific">Ktedonospora formicarum</name>
    <dbReference type="NCBI Taxonomy" id="2778364"/>
    <lineage>
        <taxon>Bacteria</taxon>
        <taxon>Bacillati</taxon>
        <taxon>Chloroflexota</taxon>
        <taxon>Ktedonobacteria</taxon>
        <taxon>Ktedonobacterales</taxon>
        <taxon>Ktedonobacteraceae</taxon>
        <taxon>Ktedonospora</taxon>
    </lineage>
</organism>
<proteinExistence type="predicted"/>
<feature type="coiled-coil region" evidence="1">
    <location>
        <begin position="101"/>
        <end position="135"/>
    </location>
</feature>
<evidence type="ECO:0000313" key="3">
    <source>
        <dbReference type="EMBL" id="GHO48510.1"/>
    </source>
</evidence>